<accession>A0AAU7P0Z7</accession>
<feature type="transmembrane region" description="Helical" evidence="1">
    <location>
        <begin position="89"/>
        <end position="111"/>
    </location>
</feature>
<keyword evidence="1" id="KW-1133">Transmembrane helix</keyword>
<dbReference type="EMBL" id="CP157743">
    <property type="protein sequence ID" value="XBS22476.1"/>
    <property type="molecule type" value="Genomic_DNA"/>
</dbReference>
<evidence type="ECO:0000313" key="3">
    <source>
        <dbReference type="Proteomes" id="UP001225378"/>
    </source>
</evidence>
<dbReference type="KEGG" id="mech:Q9L42_010210"/>
<feature type="transmembrane region" description="Helical" evidence="1">
    <location>
        <begin position="131"/>
        <end position="148"/>
    </location>
</feature>
<organism evidence="2 3">
    <name type="scientific">Methylomarinum roseum</name>
    <dbReference type="NCBI Taxonomy" id="3067653"/>
    <lineage>
        <taxon>Bacteria</taxon>
        <taxon>Pseudomonadati</taxon>
        <taxon>Pseudomonadota</taxon>
        <taxon>Gammaproteobacteria</taxon>
        <taxon>Methylococcales</taxon>
        <taxon>Methylococcaceae</taxon>
        <taxon>Methylomarinum</taxon>
    </lineage>
</organism>
<keyword evidence="3" id="KW-1185">Reference proteome</keyword>
<dbReference type="AlphaFoldDB" id="A0AAU7P0Z7"/>
<reference evidence="2 3" key="1">
    <citation type="journal article" date="2024" name="Microbiology">
        <title>Methylomarinum rosea sp. nov., a novel halophilic methanotrophic bacterium from the hypersaline Lake Elton.</title>
        <authorList>
            <person name="Suleimanov R.Z."/>
            <person name="Oshkin I.Y."/>
            <person name="Danilova O.V."/>
            <person name="Suzina N.E."/>
            <person name="Dedysh S.N."/>
        </authorList>
    </citation>
    <scope>NUCLEOTIDE SEQUENCE [LARGE SCALE GENOMIC DNA]</scope>
    <source>
        <strain evidence="2 3">Ch1-1</strain>
    </source>
</reference>
<dbReference type="InterPro" id="IPR018688">
    <property type="entry name" value="PpoB2-like"/>
</dbReference>
<protein>
    <submittedName>
        <fullName evidence="2">DUF2182 domain-containing protein</fullName>
    </submittedName>
</protein>
<gene>
    <name evidence="2" type="ORF">Q9L42_010210</name>
</gene>
<name>A0AAU7P0Z7_9GAMM</name>
<evidence type="ECO:0000313" key="2">
    <source>
        <dbReference type="EMBL" id="XBS22476.1"/>
    </source>
</evidence>
<keyword evidence="1" id="KW-0812">Transmembrane</keyword>
<dbReference type="RefSeq" id="WP_305908536.1">
    <property type="nucleotide sequence ID" value="NZ_CP157743.1"/>
</dbReference>
<sequence>MPVIAAALIAVTLGAWLMLFFQHQQMTNRPMAEMWMPPSDAWQWSSIDFAVVYSMWAVMMAAMMLPSALPMIKAYSRACRQRYHQDFPYSLLFSLAYLSIWFLFSVVLTLLQWQFHHQQWLTPMMENDSPWLAALILITAGLYQFSAFKQSCLHHCRTPASFLLNHWQNGHSGAFKMGMTHGLYCLGCCWAQMLLMFAVGVMNITAMIILTLFILLEKSLPLYIDTLSKTAGVLLCCWGTWLLI</sequence>
<dbReference type="Pfam" id="PF09948">
    <property type="entry name" value="PpoB2"/>
    <property type="match status" value="1"/>
</dbReference>
<feature type="transmembrane region" description="Helical" evidence="1">
    <location>
        <begin position="50"/>
        <end position="69"/>
    </location>
</feature>
<proteinExistence type="predicted"/>
<evidence type="ECO:0000256" key="1">
    <source>
        <dbReference type="SAM" id="Phobius"/>
    </source>
</evidence>
<feature type="transmembrane region" description="Helical" evidence="1">
    <location>
        <begin position="183"/>
        <end position="216"/>
    </location>
</feature>
<dbReference type="Proteomes" id="UP001225378">
    <property type="component" value="Chromosome"/>
</dbReference>
<keyword evidence="1" id="KW-0472">Membrane</keyword>